<dbReference type="InterPro" id="IPR057766">
    <property type="entry name" value="Znf-C2H2_OTU1-like_C"/>
</dbReference>
<keyword evidence="6" id="KW-0863">Zinc-finger</keyword>
<dbReference type="RefSeq" id="XP_014148610.1">
    <property type="nucleotide sequence ID" value="XM_014293135.1"/>
</dbReference>
<sequence length="308" mass="34091">MGSGTHTISDLSGTSTISDLMNSLATIADCDKSLLKVMYSYPPKKLSTVDDATLESIPITSGETFIVEQSQTEEEKNRTKFTTDSNTGYRTVRNDNLMSADTSNSSGEIIRRVVPDDNSCLFSSIAKNLLRDSTQSGQLRSIVANAIVVDTTTYNEAMLGQSVDDYVRWIQNPDSWGGAIDISILAEFFHTEIVVCDTQTLRMDRFGQEKNYASRILIIYDGVHYDALAITPYMGAPHDQDITVFESSDDGILKKALQLTTSEHKRGKFTDLAGFTIRCSDCQKGLKGQKDAQVHATSTGHTRFEEYR</sequence>
<dbReference type="InterPro" id="IPR048857">
    <property type="entry name" value="OTU1_Ubl"/>
</dbReference>
<keyword evidence="9 11" id="KW-0788">Thiol protease</keyword>
<dbReference type="GO" id="GO:0036503">
    <property type="term" value="P:ERAD pathway"/>
    <property type="evidence" value="ECO:0007669"/>
    <property type="project" value="TreeGrafter"/>
</dbReference>
<dbReference type="GO" id="GO:0016579">
    <property type="term" value="P:protein deubiquitination"/>
    <property type="evidence" value="ECO:0007669"/>
    <property type="project" value="TreeGrafter"/>
</dbReference>
<dbReference type="GO" id="GO:0004843">
    <property type="term" value="F:cysteine-type deubiquitinase activity"/>
    <property type="evidence" value="ECO:0007669"/>
    <property type="project" value="UniProtKB-UniRule"/>
</dbReference>
<accession>A0A0L0FF84</accession>
<keyword evidence="3 11" id="KW-0963">Cytoplasm</keyword>
<dbReference type="Pfam" id="PF21403">
    <property type="entry name" value="OTU1_UBXL"/>
    <property type="match status" value="1"/>
</dbReference>
<dbReference type="GeneID" id="25913255"/>
<dbReference type="EC" id="3.4.19.12" evidence="11"/>
<dbReference type="STRING" id="667725.A0A0L0FF84"/>
<evidence type="ECO:0000313" key="13">
    <source>
        <dbReference type="EMBL" id="KNC74708.1"/>
    </source>
</evidence>
<dbReference type="PROSITE" id="PS50802">
    <property type="entry name" value="OTU"/>
    <property type="match status" value="1"/>
</dbReference>
<dbReference type="CDD" id="cd17059">
    <property type="entry name" value="Ubl_OTU1"/>
    <property type="match status" value="1"/>
</dbReference>
<dbReference type="Gene3D" id="3.10.20.90">
    <property type="entry name" value="Phosphatidylinositol 3-kinase Catalytic Subunit, Chain A, domain 1"/>
    <property type="match status" value="1"/>
</dbReference>
<evidence type="ECO:0000256" key="3">
    <source>
        <dbReference type="ARBA" id="ARBA00022490"/>
    </source>
</evidence>
<dbReference type="GO" id="GO:0005829">
    <property type="term" value="C:cytosol"/>
    <property type="evidence" value="ECO:0007669"/>
    <property type="project" value="TreeGrafter"/>
</dbReference>
<keyword evidence="8 11" id="KW-0378">Hydrolase</keyword>
<proteinExistence type="predicted"/>
<evidence type="ECO:0000256" key="4">
    <source>
        <dbReference type="ARBA" id="ARBA00022670"/>
    </source>
</evidence>
<evidence type="ECO:0000256" key="8">
    <source>
        <dbReference type="ARBA" id="ARBA00022801"/>
    </source>
</evidence>
<evidence type="ECO:0000256" key="9">
    <source>
        <dbReference type="ARBA" id="ARBA00022807"/>
    </source>
</evidence>
<evidence type="ECO:0000256" key="11">
    <source>
        <dbReference type="RuleBase" id="RU367104"/>
    </source>
</evidence>
<organism evidence="13 14">
    <name type="scientific">Sphaeroforma arctica JP610</name>
    <dbReference type="NCBI Taxonomy" id="667725"/>
    <lineage>
        <taxon>Eukaryota</taxon>
        <taxon>Ichthyosporea</taxon>
        <taxon>Ichthyophonida</taxon>
        <taxon>Sphaeroforma</taxon>
    </lineage>
</organism>
<keyword evidence="4" id="KW-0645">Protease</keyword>
<gene>
    <name evidence="13" type="ORF">SARC_12751</name>
</gene>
<dbReference type="FunFam" id="3.90.70.80:FF:000016">
    <property type="entry name" value="Putative ubiquitin thioesterase otu1"/>
    <property type="match status" value="1"/>
</dbReference>
<dbReference type="GO" id="GO:0030968">
    <property type="term" value="P:endoplasmic reticulum unfolded protein response"/>
    <property type="evidence" value="ECO:0007669"/>
    <property type="project" value="TreeGrafter"/>
</dbReference>
<name>A0A0L0FF84_9EUKA</name>
<dbReference type="GO" id="GO:0008270">
    <property type="term" value="F:zinc ion binding"/>
    <property type="evidence" value="ECO:0007669"/>
    <property type="project" value="UniProtKB-KW"/>
</dbReference>
<dbReference type="EMBL" id="KQ244152">
    <property type="protein sequence ID" value="KNC74708.1"/>
    <property type="molecule type" value="Genomic_DNA"/>
</dbReference>
<dbReference type="Gene3D" id="3.90.70.80">
    <property type="match status" value="1"/>
</dbReference>
<comment type="catalytic activity">
    <reaction evidence="1 11">
        <text>Thiol-dependent hydrolysis of ester, thioester, amide, peptide and isopeptide bonds formed by the C-terminal Gly of ubiquitin (a 76-residue protein attached to proteins as an intracellular targeting signal).</text>
        <dbReference type="EC" id="3.4.19.12"/>
    </reaction>
</comment>
<keyword evidence="7 11" id="KW-0833">Ubl conjugation pathway</keyword>
<dbReference type="PANTHER" id="PTHR13312">
    <property type="entry name" value="HIV-INDUCED PROTEIN-7-LIKE PROTEASE"/>
    <property type="match status" value="1"/>
</dbReference>
<evidence type="ECO:0000259" key="12">
    <source>
        <dbReference type="PROSITE" id="PS50802"/>
    </source>
</evidence>
<dbReference type="InterPro" id="IPR013087">
    <property type="entry name" value="Znf_C2H2_type"/>
</dbReference>
<evidence type="ECO:0000256" key="7">
    <source>
        <dbReference type="ARBA" id="ARBA00022786"/>
    </source>
</evidence>
<evidence type="ECO:0000256" key="10">
    <source>
        <dbReference type="ARBA" id="ARBA00022833"/>
    </source>
</evidence>
<keyword evidence="5" id="KW-0479">Metal-binding</keyword>
<dbReference type="GO" id="GO:0005634">
    <property type="term" value="C:nucleus"/>
    <property type="evidence" value="ECO:0007669"/>
    <property type="project" value="TreeGrafter"/>
</dbReference>
<keyword evidence="10" id="KW-0862">Zinc</keyword>
<dbReference type="InterPro" id="IPR003323">
    <property type="entry name" value="OTU_dom"/>
</dbReference>
<dbReference type="Pfam" id="PF24560">
    <property type="entry name" value="zf-C2H2_OTU1_C"/>
    <property type="match status" value="1"/>
</dbReference>
<evidence type="ECO:0000256" key="2">
    <source>
        <dbReference type="ARBA" id="ARBA00004496"/>
    </source>
</evidence>
<comment type="subcellular location">
    <subcellularLocation>
        <location evidence="2 11">Cytoplasm</location>
    </subcellularLocation>
</comment>
<dbReference type="CDD" id="cd22745">
    <property type="entry name" value="OTU_OTU1"/>
    <property type="match status" value="1"/>
</dbReference>
<dbReference type="eggNOG" id="KOG3288">
    <property type="taxonomic scope" value="Eukaryota"/>
</dbReference>
<dbReference type="Proteomes" id="UP000054560">
    <property type="component" value="Unassembled WGS sequence"/>
</dbReference>
<dbReference type="PROSITE" id="PS00028">
    <property type="entry name" value="ZINC_FINGER_C2H2_1"/>
    <property type="match status" value="1"/>
</dbReference>
<evidence type="ECO:0000256" key="1">
    <source>
        <dbReference type="ARBA" id="ARBA00000707"/>
    </source>
</evidence>
<dbReference type="OrthoDB" id="65596at2759"/>
<dbReference type="Pfam" id="PF02338">
    <property type="entry name" value="OTU"/>
    <property type="match status" value="1"/>
</dbReference>
<evidence type="ECO:0000256" key="5">
    <source>
        <dbReference type="ARBA" id="ARBA00022723"/>
    </source>
</evidence>
<dbReference type="AlphaFoldDB" id="A0A0L0FF84"/>
<evidence type="ECO:0000256" key="6">
    <source>
        <dbReference type="ARBA" id="ARBA00022771"/>
    </source>
</evidence>
<keyword evidence="14" id="KW-1185">Reference proteome</keyword>
<dbReference type="SUPFAM" id="SSF54001">
    <property type="entry name" value="Cysteine proteinases"/>
    <property type="match status" value="1"/>
</dbReference>
<dbReference type="PANTHER" id="PTHR13312:SF0">
    <property type="entry name" value="UBIQUITIN THIOESTERASE OTU1"/>
    <property type="match status" value="1"/>
</dbReference>
<dbReference type="InterPro" id="IPR038765">
    <property type="entry name" value="Papain-like_cys_pep_sf"/>
</dbReference>
<protein>
    <recommendedName>
        <fullName evidence="11">Ubiquitin thioesterase OTU</fullName>
        <ecNumber evidence="11">3.4.19.12</ecNumber>
    </recommendedName>
</protein>
<feature type="domain" description="OTU" evidence="12">
    <location>
        <begin position="109"/>
        <end position="231"/>
    </location>
</feature>
<reference evidence="13 14" key="1">
    <citation type="submission" date="2011-02" db="EMBL/GenBank/DDBJ databases">
        <title>The Genome Sequence of Sphaeroforma arctica JP610.</title>
        <authorList>
            <consortium name="The Broad Institute Genome Sequencing Platform"/>
            <person name="Russ C."/>
            <person name="Cuomo C."/>
            <person name="Young S.K."/>
            <person name="Zeng Q."/>
            <person name="Gargeya S."/>
            <person name="Alvarado L."/>
            <person name="Berlin A."/>
            <person name="Chapman S.B."/>
            <person name="Chen Z."/>
            <person name="Freedman E."/>
            <person name="Gellesch M."/>
            <person name="Goldberg J."/>
            <person name="Griggs A."/>
            <person name="Gujja S."/>
            <person name="Heilman E."/>
            <person name="Heiman D."/>
            <person name="Howarth C."/>
            <person name="Mehta T."/>
            <person name="Neiman D."/>
            <person name="Pearson M."/>
            <person name="Roberts A."/>
            <person name="Saif S."/>
            <person name="Shea T."/>
            <person name="Shenoy N."/>
            <person name="Sisk P."/>
            <person name="Stolte C."/>
            <person name="Sykes S."/>
            <person name="White J."/>
            <person name="Yandava C."/>
            <person name="Burger G."/>
            <person name="Gray M.W."/>
            <person name="Holland P.W.H."/>
            <person name="King N."/>
            <person name="Lang F.B.F."/>
            <person name="Roger A.J."/>
            <person name="Ruiz-Trillo I."/>
            <person name="Haas B."/>
            <person name="Nusbaum C."/>
            <person name="Birren B."/>
        </authorList>
    </citation>
    <scope>NUCLEOTIDE SEQUENCE [LARGE SCALE GENOMIC DNA]</scope>
    <source>
        <strain evidence="13 14">JP610</strain>
    </source>
</reference>
<evidence type="ECO:0000313" key="14">
    <source>
        <dbReference type="Proteomes" id="UP000054560"/>
    </source>
</evidence>
<comment type="function">
    <text evidence="11">Hydrolase that can remove conjugated ubiquitin from proteins and may therefore play an important regulatory role at the level of protein turnover by preventing degradation.</text>
</comment>